<name>W1IQD3_9GAMM</name>
<gene>
    <name evidence="1" type="ORF">XCR1_1250023</name>
</gene>
<evidence type="ECO:0000313" key="1">
    <source>
        <dbReference type="EMBL" id="CDL79846.1"/>
    </source>
</evidence>
<dbReference type="Pfam" id="PF05594">
    <property type="entry name" value="Fil_haemagg"/>
    <property type="match status" value="2"/>
</dbReference>
<sequence>MIASEGENATLKTKAFNNAGGHVQVVGKGKLDITSDTLDGDKGKLLSGGDLTIEGKTLQLNKAITTGQHVRLNADSLSHQHGLIQQQGSAEALTVTVNRFMDNRKGRIENEGDVILKAESLDNSNGKILPRARATLR</sequence>
<dbReference type="OrthoDB" id="10013493at2"/>
<evidence type="ECO:0000313" key="2">
    <source>
        <dbReference type="Proteomes" id="UP000019197"/>
    </source>
</evidence>
<protein>
    <submittedName>
        <fullName evidence="1">Uncharacterized protein</fullName>
    </submittedName>
</protein>
<comment type="caution">
    <text evidence="1">The sequence shown here is derived from an EMBL/GenBank/DDBJ whole genome shotgun (WGS) entry which is preliminary data.</text>
</comment>
<dbReference type="NCBIfam" id="TIGR01731">
    <property type="entry name" value="fil_hemag_20aa"/>
    <property type="match status" value="3"/>
</dbReference>
<dbReference type="InterPro" id="IPR008619">
    <property type="entry name" value="Filamentous_hemagglutn_rpt"/>
</dbReference>
<accession>W1IQD3</accession>
<dbReference type="Proteomes" id="UP000019197">
    <property type="component" value="Unassembled WGS sequence"/>
</dbReference>
<dbReference type="EMBL" id="CBXE010000030">
    <property type="protein sequence ID" value="CDL79846.1"/>
    <property type="molecule type" value="Genomic_DNA"/>
</dbReference>
<dbReference type="InterPro" id="IPR010069">
    <property type="entry name" value="CdiA_FHA1_rpt"/>
</dbReference>
<dbReference type="AlphaFoldDB" id="W1IQD3"/>
<proteinExistence type="predicted"/>
<reference evidence="1 2" key="1">
    <citation type="submission" date="2013-11" db="EMBL/GenBank/DDBJ databases">
        <title>Draft genome sequence and annotation of the entomopathogenic bacterium, Xenorhabdus cabanillasi strain JM26.</title>
        <authorList>
            <person name="Gualtieri M."/>
            <person name="Ogier J.C."/>
            <person name="Pages S."/>
            <person name="Givaudan A."/>
            <person name="Gaudriault S."/>
        </authorList>
    </citation>
    <scope>NUCLEOTIDE SEQUENCE [LARGE SCALE GENOMIC DNA]</scope>
    <source>
        <strain evidence="1 2">JM26</strain>
    </source>
</reference>
<organism evidence="1 2">
    <name type="scientific">Xenorhabdus cabanillasii JM26</name>
    <dbReference type="NCBI Taxonomy" id="1427517"/>
    <lineage>
        <taxon>Bacteria</taxon>
        <taxon>Pseudomonadati</taxon>
        <taxon>Pseudomonadota</taxon>
        <taxon>Gammaproteobacteria</taxon>
        <taxon>Enterobacterales</taxon>
        <taxon>Morganellaceae</taxon>
        <taxon>Xenorhabdus</taxon>
    </lineage>
</organism>
<dbReference type="RefSeq" id="WP_038260421.1">
    <property type="nucleotide sequence ID" value="NZ_CAWLVK010000030.1"/>
</dbReference>